<proteinExistence type="inferred from homology"/>
<evidence type="ECO:0000256" key="7">
    <source>
        <dbReference type="SAM" id="Phobius"/>
    </source>
</evidence>
<feature type="domain" description="MacB-like periplasmic core" evidence="9">
    <location>
        <begin position="491"/>
        <end position="655"/>
    </location>
</feature>
<keyword evidence="11" id="KW-1185">Reference proteome</keyword>
<dbReference type="PANTHER" id="PTHR30572">
    <property type="entry name" value="MEMBRANE COMPONENT OF TRANSPORTER-RELATED"/>
    <property type="match status" value="1"/>
</dbReference>
<reference evidence="10 11" key="1">
    <citation type="submission" date="2018-12" db="EMBL/GenBank/DDBJ databases">
        <title>Draft genome sequence of Embleya hyalina NBRC 13850T.</title>
        <authorList>
            <person name="Komaki H."/>
            <person name="Hosoyama A."/>
            <person name="Kimura A."/>
            <person name="Ichikawa N."/>
            <person name="Tamura T."/>
        </authorList>
    </citation>
    <scope>NUCLEOTIDE SEQUENCE [LARGE SCALE GENOMIC DNA]</scope>
    <source>
        <strain evidence="10 11">NBRC 13850</strain>
    </source>
</reference>
<keyword evidence="5 7" id="KW-0472">Membrane</keyword>
<dbReference type="GO" id="GO:0022857">
    <property type="term" value="F:transmembrane transporter activity"/>
    <property type="evidence" value="ECO:0007669"/>
    <property type="project" value="TreeGrafter"/>
</dbReference>
<dbReference type="GO" id="GO:0005886">
    <property type="term" value="C:plasma membrane"/>
    <property type="evidence" value="ECO:0007669"/>
    <property type="project" value="UniProtKB-SubCell"/>
</dbReference>
<dbReference type="Proteomes" id="UP000286931">
    <property type="component" value="Unassembled WGS sequence"/>
</dbReference>
<evidence type="ECO:0000259" key="9">
    <source>
        <dbReference type="Pfam" id="PF12704"/>
    </source>
</evidence>
<evidence type="ECO:0000259" key="8">
    <source>
        <dbReference type="Pfam" id="PF02687"/>
    </source>
</evidence>
<keyword evidence="4 7" id="KW-1133">Transmembrane helix</keyword>
<feature type="domain" description="ABC3 transporter permease C-terminal" evidence="8">
    <location>
        <begin position="721"/>
        <end position="836"/>
    </location>
</feature>
<dbReference type="OrthoDB" id="9780560at2"/>
<feature type="transmembrane region" description="Helical" evidence="7">
    <location>
        <begin position="768"/>
        <end position="790"/>
    </location>
</feature>
<feature type="transmembrane region" description="Helical" evidence="7">
    <location>
        <begin position="810"/>
        <end position="829"/>
    </location>
</feature>
<dbReference type="Pfam" id="PF12704">
    <property type="entry name" value="MacB_PCD"/>
    <property type="match status" value="2"/>
</dbReference>
<accession>A0A401Z2A7</accession>
<evidence type="ECO:0000256" key="6">
    <source>
        <dbReference type="ARBA" id="ARBA00038076"/>
    </source>
</evidence>
<feature type="transmembrane region" description="Helical" evidence="7">
    <location>
        <begin position="716"/>
        <end position="741"/>
    </location>
</feature>
<gene>
    <name evidence="10" type="ORF">EHYA_08746</name>
</gene>
<feature type="transmembrane region" description="Helical" evidence="7">
    <location>
        <begin position="446"/>
        <end position="470"/>
    </location>
</feature>
<evidence type="ECO:0000256" key="2">
    <source>
        <dbReference type="ARBA" id="ARBA00022475"/>
    </source>
</evidence>
<dbReference type="InterPro" id="IPR025857">
    <property type="entry name" value="MacB_PCD"/>
</dbReference>
<evidence type="ECO:0000256" key="4">
    <source>
        <dbReference type="ARBA" id="ARBA00022989"/>
    </source>
</evidence>
<feature type="transmembrane region" description="Helical" evidence="7">
    <location>
        <begin position="362"/>
        <end position="381"/>
    </location>
</feature>
<dbReference type="InterPro" id="IPR050250">
    <property type="entry name" value="Macrolide_Exporter_MacB"/>
</dbReference>
<comment type="subcellular location">
    <subcellularLocation>
        <location evidence="1">Cell membrane</location>
        <topology evidence="1">Multi-pass membrane protein</topology>
    </subcellularLocation>
</comment>
<evidence type="ECO:0000256" key="1">
    <source>
        <dbReference type="ARBA" id="ARBA00004651"/>
    </source>
</evidence>
<dbReference type="RefSeq" id="WP_160161772.1">
    <property type="nucleotide sequence ID" value="NZ_BIFH01000044.1"/>
</dbReference>
<dbReference type="PANTHER" id="PTHR30572:SF4">
    <property type="entry name" value="ABC TRANSPORTER PERMEASE YTRF"/>
    <property type="match status" value="1"/>
</dbReference>
<keyword evidence="2" id="KW-1003">Cell membrane</keyword>
<evidence type="ECO:0000256" key="5">
    <source>
        <dbReference type="ARBA" id="ARBA00023136"/>
    </source>
</evidence>
<evidence type="ECO:0000313" key="10">
    <source>
        <dbReference type="EMBL" id="GCE01007.1"/>
    </source>
</evidence>
<dbReference type="InterPro" id="IPR003838">
    <property type="entry name" value="ABC3_permease_C"/>
</dbReference>
<feature type="transmembrane region" description="Helical" evidence="7">
    <location>
        <begin position="317"/>
        <end position="342"/>
    </location>
</feature>
<organism evidence="10 11">
    <name type="scientific">Embleya hyalina</name>
    <dbReference type="NCBI Taxonomy" id="516124"/>
    <lineage>
        <taxon>Bacteria</taxon>
        <taxon>Bacillati</taxon>
        <taxon>Actinomycetota</taxon>
        <taxon>Actinomycetes</taxon>
        <taxon>Kitasatosporales</taxon>
        <taxon>Streptomycetaceae</taxon>
        <taxon>Embleya</taxon>
    </lineage>
</organism>
<name>A0A401Z2A7_9ACTN</name>
<feature type="transmembrane region" description="Helical" evidence="7">
    <location>
        <begin position="408"/>
        <end position="426"/>
    </location>
</feature>
<sequence>MLRTSLRNLVAYKVRLALTALAVVFGVAFVAAVLVFGDTLKAAMTDAALREHRGISVDVRATKHSVDHLQTPPLSEALVGKLRALPGAASVTGHVTGFTAVVDRDGRLVGKKSKATGANALPGPDGKDPRYTLTAGRLPAKAGEVALDTRTAKAAKYKVGDRIRIVARGPVLDRSVVGVFTTDSAAVEAGGSLTLLDTATAQELYLEPGVYSELRLHARPGTSQEQLRAAAAPLIPKGAEALTGDALRRDDRNKVDKEIASLRTLLLVFAGIALFVGSFIIANTFSMLVAQRTRELALLRAIGATRTQVTRSVMCEALAVGVVAGLGGFAIGIALAVGLRAILDTVGADLTPGPTVVAPTTALLSLAVGIGVTLLAAWLPVRRAAEIPPVAALRTNLPPTTSSLRRRGIAGAITMLLGGAVLLTGIKGSATGDTKVFTVMGGAGILLVGVIVLTPLVSGPVIRVFGALLGRVYPVEGRLAYRNAARNPRRTAATAAALMIGMVLVTSLTVFSTSLKHLVDRTLSKGITAEFVLSSSAEGQALAPEIAATVAKVPGVTAVSPVRTARATVDGKEFDLTAVDPASAFSVLATTFTQGGPQSLPTGLLVSKQTADDRAWRVGTSVAVTFPDGQRTHLPIGGIYDRAPLLGALTVSLGTLAPHIDVVGDDFLLAKVAPRHGDGMRDALRKAVGNSPAINVQTSKEVRKDFNKLFDIMLDIVYGLLSMAIVIAVLGVVNTLAMSVFERTREIGMMRAIGLDRRRTRRVIRLESLIISLFGGLLGVVLGLIAGVGGTKGMARSTKDLTVVIPWDRVLIFLILAAIVGVLAAAWPARRAAKLDVLTALRTD</sequence>
<dbReference type="EMBL" id="BIFH01000044">
    <property type="protein sequence ID" value="GCE01007.1"/>
    <property type="molecule type" value="Genomic_DNA"/>
</dbReference>
<evidence type="ECO:0000313" key="11">
    <source>
        <dbReference type="Proteomes" id="UP000286931"/>
    </source>
</evidence>
<feature type="transmembrane region" description="Helical" evidence="7">
    <location>
        <begin position="491"/>
        <end position="511"/>
    </location>
</feature>
<comment type="caution">
    <text evidence="10">The sequence shown here is derived from an EMBL/GenBank/DDBJ whole genome shotgun (WGS) entry which is preliminary data.</text>
</comment>
<dbReference type="AlphaFoldDB" id="A0A401Z2A7"/>
<protein>
    <submittedName>
        <fullName evidence="10">ABC transporter</fullName>
    </submittedName>
</protein>
<comment type="similarity">
    <text evidence="6">Belongs to the ABC-4 integral membrane protein family.</text>
</comment>
<keyword evidence="3 7" id="KW-0812">Transmembrane</keyword>
<feature type="domain" description="MacB-like periplasmic core" evidence="9">
    <location>
        <begin position="17"/>
        <end position="232"/>
    </location>
</feature>
<evidence type="ECO:0000256" key="3">
    <source>
        <dbReference type="ARBA" id="ARBA00022692"/>
    </source>
</evidence>
<dbReference type="Pfam" id="PF02687">
    <property type="entry name" value="FtsX"/>
    <property type="match status" value="2"/>
</dbReference>
<feature type="domain" description="ABC3 transporter permease C-terminal" evidence="8">
    <location>
        <begin position="268"/>
        <end position="389"/>
    </location>
</feature>
<feature type="transmembrane region" description="Helical" evidence="7">
    <location>
        <begin position="265"/>
        <end position="290"/>
    </location>
</feature>